<reference evidence="15" key="2">
    <citation type="submission" date="2021-09" db="EMBL/GenBank/DDBJ databases">
        <authorList>
            <person name="Jia N."/>
            <person name="Wang J."/>
            <person name="Shi W."/>
            <person name="Du L."/>
            <person name="Sun Y."/>
            <person name="Zhan W."/>
            <person name="Jiang J."/>
            <person name="Wang Q."/>
            <person name="Zhang B."/>
            <person name="Ji P."/>
            <person name="Sakyi L.B."/>
            <person name="Cui X."/>
            <person name="Yuan T."/>
            <person name="Jiang B."/>
            <person name="Yang W."/>
            <person name="Lam T.T.-Y."/>
            <person name="Chang Q."/>
            <person name="Ding S."/>
            <person name="Wang X."/>
            <person name="Zhu J."/>
            <person name="Ruan X."/>
            <person name="Zhao L."/>
            <person name="Wei J."/>
            <person name="Que T."/>
            <person name="Du C."/>
            <person name="Cheng J."/>
            <person name="Dai P."/>
            <person name="Han X."/>
            <person name="Huang E."/>
            <person name="Gao Y."/>
            <person name="Liu J."/>
            <person name="Shao H."/>
            <person name="Ye R."/>
            <person name="Li L."/>
            <person name="Wei W."/>
            <person name="Wang X."/>
            <person name="Wang C."/>
            <person name="Huo Q."/>
            <person name="Li W."/>
            <person name="Guo W."/>
            <person name="Chen H."/>
            <person name="Chen S."/>
            <person name="Zhou L."/>
            <person name="Zhou L."/>
            <person name="Ni X."/>
            <person name="Tian J."/>
            <person name="Zhou Y."/>
            <person name="Sheng Y."/>
            <person name="Liu T."/>
            <person name="Pan Y."/>
            <person name="Xia L."/>
            <person name="Li J."/>
            <person name="Zhao F."/>
            <person name="Cao W."/>
        </authorList>
    </citation>
    <scope>NUCLEOTIDE SEQUENCE</scope>
    <source>
        <strain evidence="15">Rmic-2018</strain>
        <tissue evidence="15">Larvae</tissue>
    </source>
</reference>
<evidence type="ECO:0000256" key="2">
    <source>
        <dbReference type="ARBA" id="ARBA00006177"/>
    </source>
</evidence>
<dbReference type="PANTHER" id="PTHR46600:SF1">
    <property type="entry name" value="THAP DOMAIN-CONTAINING PROTEIN 1"/>
    <property type="match status" value="1"/>
</dbReference>
<evidence type="ECO:0000256" key="4">
    <source>
        <dbReference type="ARBA" id="ARBA00022771"/>
    </source>
</evidence>
<evidence type="ECO:0000313" key="16">
    <source>
        <dbReference type="Proteomes" id="UP000821866"/>
    </source>
</evidence>
<evidence type="ECO:0000256" key="6">
    <source>
        <dbReference type="ARBA" id="ARBA00023015"/>
    </source>
</evidence>
<evidence type="ECO:0000256" key="3">
    <source>
        <dbReference type="ARBA" id="ARBA00022723"/>
    </source>
</evidence>
<feature type="domain" description="THAP-type" evidence="14">
    <location>
        <begin position="1"/>
        <end position="98"/>
    </location>
</feature>
<keyword evidence="9" id="KW-0804">Transcription</keyword>
<evidence type="ECO:0000256" key="8">
    <source>
        <dbReference type="ARBA" id="ARBA00023125"/>
    </source>
</evidence>
<dbReference type="InterPro" id="IPR026516">
    <property type="entry name" value="THAP1/10"/>
</dbReference>
<evidence type="ECO:0000256" key="1">
    <source>
        <dbReference type="ARBA" id="ARBA00004642"/>
    </source>
</evidence>
<keyword evidence="6" id="KW-0805">Transcription regulation</keyword>
<dbReference type="GO" id="GO:0005654">
    <property type="term" value="C:nucleoplasm"/>
    <property type="evidence" value="ECO:0007669"/>
    <property type="project" value="UniProtKB-SubCell"/>
</dbReference>
<reference evidence="15" key="1">
    <citation type="journal article" date="2020" name="Cell">
        <title>Large-Scale Comparative Analyses of Tick Genomes Elucidate Their Genetic Diversity and Vector Capacities.</title>
        <authorList>
            <consortium name="Tick Genome and Microbiome Consortium (TIGMIC)"/>
            <person name="Jia N."/>
            <person name="Wang J."/>
            <person name="Shi W."/>
            <person name="Du L."/>
            <person name="Sun Y."/>
            <person name="Zhan W."/>
            <person name="Jiang J.F."/>
            <person name="Wang Q."/>
            <person name="Zhang B."/>
            <person name="Ji P."/>
            <person name="Bell-Sakyi L."/>
            <person name="Cui X.M."/>
            <person name="Yuan T.T."/>
            <person name="Jiang B.G."/>
            <person name="Yang W.F."/>
            <person name="Lam T.T."/>
            <person name="Chang Q.C."/>
            <person name="Ding S.J."/>
            <person name="Wang X.J."/>
            <person name="Zhu J.G."/>
            <person name="Ruan X.D."/>
            <person name="Zhao L."/>
            <person name="Wei J.T."/>
            <person name="Ye R.Z."/>
            <person name="Que T.C."/>
            <person name="Du C.H."/>
            <person name="Zhou Y.H."/>
            <person name="Cheng J.X."/>
            <person name="Dai P.F."/>
            <person name="Guo W.B."/>
            <person name="Han X.H."/>
            <person name="Huang E.J."/>
            <person name="Li L.F."/>
            <person name="Wei W."/>
            <person name="Gao Y.C."/>
            <person name="Liu J.Z."/>
            <person name="Shao H.Z."/>
            <person name="Wang X."/>
            <person name="Wang C.C."/>
            <person name="Yang T.C."/>
            <person name="Huo Q.B."/>
            <person name="Li W."/>
            <person name="Chen H.Y."/>
            <person name="Chen S.E."/>
            <person name="Zhou L.G."/>
            <person name="Ni X.B."/>
            <person name="Tian J.H."/>
            <person name="Sheng Y."/>
            <person name="Liu T."/>
            <person name="Pan Y.S."/>
            <person name="Xia L.Y."/>
            <person name="Li J."/>
            <person name="Zhao F."/>
            <person name="Cao W.C."/>
        </authorList>
    </citation>
    <scope>NUCLEOTIDE SEQUENCE</scope>
    <source>
        <strain evidence="15">Rmic-2018</strain>
    </source>
</reference>
<evidence type="ECO:0000256" key="9">
    <source>
        <dbReference type="ARBA" id="ARBA00023163"/>
    </source>
</evidence>
<name>A0A9J6E1G3_RHIMP</name>
<keyword evidence="8 12" id="KW-0238">DNA-binding</keyword>
<dbReference type="Proteomes" id="UP000821866">
    <property type="component" value="Chromosome 4"/>
</dbReference>
<dbReference type="InterPro" id="IPR048366">
    <property type="entry name" value="TNP-like_GBD"/>
</dbReference>
<keyword evidence="3" id="KW-0479">Metal-binding</keyword>
<feature type="region of interest" description="Disordered" evidence="13">
    <location>
        <begin position="684"/>
        <end position="741"/>
    </location>
</feature>
<evidence type="ECO:0000256" key="12">
    <source>
        <dbReference type="PROSITE-ProRule" id="PRU00309"/>
    </source>
</evidence>
<feature type="compositionally biased region" description="Basic and acidic residues" evidence="13">
    <location>
        <begin position="130"/>
        <end position="147"/>
    </location>
</feature>
<gene>
    <name evidence="15" type="ORF">HPB51_013137</name>
</gene>
<comment type="similarity">
    <text evidence="2">Belongs to the THAP1 family.</text>
</comment>
<dbReference type="SMART" id="SM00980">
    <property type="entry name" value="THAP"/>
    <property type="match status" value="1"/>
</dbReference>
<dbReference type="GO" id="GO:0008270">
    <property type="term" value="F:zinc ion binding"/>
    <property type="evidence" value="ECO:0007669"/>
    <property type="project" value="UniProtKB-KW"/>
</dbReference>
<feature type="region of interest" description="Disordered" evidence="13">
    <location>
        <begin position="107"/>
        <end position="159"/>
    </location>
</feature>
<dbReference type="GO" id="GO:0043565">
    <property type="term" value="F:sequence-specific DNA binding"/>
    <property type="evidence" value="ECO:0007669"/>
    <property type="project" value="InterPro"/>
</dbReference>
<evidence type="ECO:0000259" key="14">
    <source>
        <dbReference type="PROSITE" id="PS50950"/>
    </source>
</evidence>
<feature type="compositionally biased region" description="Basic residues" evidence="13">
    <location>
        <begin position="684"/>
        <end position="700"/>
    </location>
</feature>
<dbReference type="PANTHER" id="PTHR46600">
    <property type="entry name" value="THAP DOMAIN-CONTAINING"/>
    <property type="match status" value="1"/>
</dbReference>
<proteinExistence type="inferred from homology"/>
<dbReference type="Pfam" id="PF05485">
    <property type="entry name" value="THAP"/>
    <property type="match status" value="1"/>
</dbReference>
<dbReference type="InterPro" id="IPR006612">
    <property type="entry name" value="THAP_Znf"/>
</dbReference>
<keyword evidence="5" id="KW-0862">Zinc</keyword>
<evidence type="ECO:0000256" key="10">
    <source>
        <dbReference type="ARBA" id="ARBA00023242"/>
    </source>
</evidence>
<keyword evidence="7" id="KW-0175">Coiled coil</keyword>
<evidence type="ECO:0000313" key="15">
    <source>
        <dbReference type="EMBL" id="KAH8028090.1"/>
    </source>
</evidence>
<accession>A0A9J6E1G3</accession>
<dbReference type="VEuPathDB" id="VectorBase:LOC119176641"/>
<dbReference type="Pfam" id="PF21788">
    <property type="entry name" value="TNP-like_GBD"/>
    <property type="match status" value="1"/>
</dbReference>
<dbReference type="AlphaFoldDB" id="A0A9J6E1G3"/>
<dbReference type="VEuPathDB" id="VectorBase:LOC119179062"/>
<dbReference type="SUPFAM" id="SSF57716">
    <property type="entry name" value="Glucocorticoid receptor-like (DNA-binding domain)"/>
    <property type="match status" value="1"/>
</dbReference>
<sequence>MAKRRTDSHCFAPGCRTGYPGAPKALLFAAPRDDSLRSKWERNLRRADRSLTESSAVCEHHFEAHCILRDYVHVVDGVEVRIPRSKPSLSPDAIPTLLPQCPAYLSVKTPQQRTERKRPARSVPLRGKKPRQDVRSADYTNNEHEVLEEPESAESSPFKFQTLRSLAPSPRRSRIEDDSVGLVFTTSSLKKQGRLVVCHERAVIFKKSSGDEVFAAIYCQGVLCSEKTIASVGDTAAVLDDAMAMCACKGAMSDNEFRQMLPVLTVKQQAATYTNGLYVFSAKCSGKVLSDAFATRGNVNGGTLTKIMLEAIILAEKAGLKVDFITSDRASWNRRMWTLMGVKASLNEIKCSAPHPVDEHRQLYFISDFPHLLKCLRNRLVCLDFQTPKGKVTMRAIRKALELDGSKVTLQAMHGITSTHTNPNNFEKMRVGLAVQLFSEKVTHGLQLHKPRLEHLCASIAATIHFFDAPLSRVLGPLPGPARVWTSSLFLLEDFRDTPTPSGPRSDPRLAPQAGPPGPFKSTKRRGTALILTRRACTSMMQSPAQHSTPTTTYALSVSPASSGRTADAAVPPLSTIGIVTSPMPTTIQQEAAFLNSAHGPATCNAGGVSATLSLIATQTPEPESRNAALALLSTTPAALPTLSASGLPIGNSESVDKRVSTSVVPSIVKFCLPSLQLTTYRRKWTSRHRRSTKTIRHPLKAAGTPLAPIENLPRPPAPAPSSSPSESNSTWNTHAKTASL</sequence>
<organism evidence="15 16">
    <name type="scientific">Rhipicephalus microplus</name>
    <name type="common">Cattle tick</name>
    <name type="synonym">Boophilus microplus</name>
    <dbReference type="NCBI Taxonomy" id="6941"/>
    <lineage>
        <taxon>Eukaryota</taxon>
        <taxon>Metazoa</taxon>
        <taxon>Ecdysozoa</taxon>
        <taxon>Arthropoda</taxon>
        <taxon>Chelicerata</taxon>
        <taxon>Arachnida</taxon>
        <taxon>Acari</taxon>
        <taxon>Parasitiformes</taxon>
        <taxon>Ixodida</taxon>
        <taxon>Ixodoidea</taxon>
        <taxon>Ixodidae</taxon>
        <taxon>Rhipicephalinae</taxon>
        <taxon>Rhipicephalus</taxon>
        <taxon>Boophilus</taxon>
    </lineage>
</organism>
<dbReference type="SMART" id="SM00692">
    <property type="entry name" value="DM3"/>
    <property type="match status" value="1"/>
</dbReference>
<keyword evidence="11" id="KW-0131">Cell cycle</keyword>
<comment type="subcellular location">
    <subcellularLocation>
        <location evidence="1">Nucleus</location>
        <location evidence="1">Nucleoplasm</location>
    </subcellularLocation>
</comment>
<keyword evidence="4 12" id="KW-0863">Zinc-finger</keyword>
<dbReference type="PROSITE" id="PS50950">
    <property type="entry name" value="ZF_THAP"/>
    <property type="match status" value="1"/>
</dbReference>
<protein>
    <recommendedName>
        <fullName evidence="14">THAP-type domain-containing protein</fullName>
    </recommendedName>
</protein>
<evidence type="ECO:0000256" key="11">
    <source>
        <dbReference type="ARBA" id="ARBA00023306"/>
    </source>
</evidence>
<dbReference type="EMBL" id="JABSTU010000006">
    <property type="protein sequence ID" value="KAH8028090.1"/>
    <property type="molecule type" value="Genomic_DNA"/>
</dbReference>
<keyword evidence="10" id="KW-0539">Nucleus</keyword>
<evidence type="ECO:0000256" key="5">
    <source>
        <dbReference type="ARBA" id="ARBA00022833"/>
    </source>
</evidence>
<feature type="compositionally biased region" description="Polar residues" evidence="13">
    <location>
        <begin position="731"/>
        <end position="741"/>
    </location>
</feature>
<comment type="caution">
    <text evidence="15">The sequence shown here is derived from an EMBL/GenBank/DDBJ whole genome shotgun (WGS) entry which is preliminary data.</text>
</comment>
<evidence type="ECO:0000256" key="7">
    <source>
        <dbReference type="ARBA" id="ARBA00023054"/>
    </source>
</evidence>
<feature type="region of interest" description="Disordered" evidence="13">
    <location>
        <begin position="496"/>
        <end position="525"/>
    </location>
</feature>
<keyword evidence="16" id="KW-1185">Reference proteome</keyword>
<evidence type="ECO:0000256" key="13">
    <source>
        <dbReference type="SAM" id="MobiDB-lite"/>
    </source>
</evidence>